<name>A0A6J7WVE7_9CAUD</name>
<accession>A0A6J7WVE7</accession>
<evidence type="ECO:0000313" key="1">
    <source>
        <dbReference type="EMBL" id="CAB5221710.1"/>
    </source>
</evidence>
<gene>
    <name evidence="1" type="ORF">UFOVP359_30</name>
</gene>
<organism evidence="1">
    <name type="scientific">uncultured Caudovirales phage</name>
    <dbReference type="NCBI Taxonomy" id="2100421"/>
    <lineage>
        <taxon>Viruses</taxon>
        <taxon>Duplodnaviria</taxon>
        <taxon>Heunggongvirae</taxon>
        <taxon>Uroviricota</taxon>
        <taxon>Caudoviricetes</taxon>
        <taxon>Peduoviridae</taxon>
        <taxon>Maltschvirus</taxon>
        <taxon>Maltschvirus maltsch</taxon>
    </lineage>
</organism>
<dbReference type="EMBL" id="LR798295">
    <property type="protein sequence ID" value="CAB5221710.1"/>
    <property type="molecule type" value="Genomic_DNA"/>
</dbReference>
<proteinExistence type="predicted"/>
<reference evidence="1" key="1">
    <citation type="submission" date="2020-05" db="EMBL/GenBank/DDBJ databases">
        <authorList>
            <person name="Chiriac C."/>
            <person name="Salcher M."/>
            <person name="Ghai R."/>
            <person name="Kavagutti S V."/>
        </authorList>
    </citation>
    <scope>NUCLEOTIDE SEQUENCE</scope>
</reference>
<protein>
    <submittedName>
        <fullName evidence="1">Uncharacterized protein</fullName>
    </submittedName>
</protein>
<sequence length="49" mass="5533">MAQMKTIEMILMEAHPSGIFNEQDVWEAIAEATGMDYSEIADGDLTEWL</sequence>